<keyword evidence="5" id="KW-0539">Nucleus</keyword>
<evidence type="ECO:0000256" key="4">
    <source>
        <dbReference type="ARBA" id="ARBA00023163"/>
    </source>
</evidence>
<dbReference type="GO" id="GO:0045944">
    <property type="term" value="P:positive regulation of transcription by RNA polymerase II"/>
    <property type="evidence" value="ECO:0007669"/>
    <property type="project" value="InterPro"/>
</dbReference>
<dbReference type="Proteomes" id="UP000289340">
    <property type="component" value="Chromosome 10"/>
</dbReference>
<dbReference type="SUPFAM" id="SSF55455">
    <property type="entry name" value="SRF-like"/>
    <property type="match status" value="1"/>
</dbReference>
<dbReference type="PANTHER" id="PTHR11945">
    <property type="entry name" value="MADS BOX PROTEIN"/>
    <property type="match status" value="1"/>
</dbReference>
<dbReference type="GO" id="GO:0000978">
    <property type="term" value="F:RNA polymerase II cis-regulatory region sequence-specific DNA binding"/>
    <property type="evidence" value="ECO:0007669"/>
    <property type="project" value="TreeGrafter"/>
</dbReference>
<dbReference type="CDD" id="cd00265">
    <property type="entry name" value="MADS_MEF2_like"/>
    <property type="match status" value="1"/>
</dbReference>
<dbReference type="GO" id="GO:0000981">
    <property type="term" value="F:DNA-binding transcription factor activity, RNA polymerase II-specific"/>
    <property type="evidence" value="ECO:0007669"/>
    <property type="project" value="TreeGrafter"/>
</dbReference>
<dbReference type="EMBL" id="KN656526">
    <property type="protein sequence ID" value="KHN23184.1"/>
    <property type="molecule type" value="Genomic_DNA"/>
</dbReference>
<dbReference type="PANTHER" id="PTHR11945:SF818">
    <property type="entry name" value="AGAMOUS-LIKE MADS-BOX PROTEIN AGL62"/>
    <property type="match status" value="1"/>
</dbReference>
<dbReference type="EMBL" id="QZWG01000010">
    <property type="protein sequence ID" value="RZB89101.1"/>
    <property type="molecule type" value="Genomic_DNA"/>
</dbReference>
<sequence length="264" mass="28759">MSSSEAKKSRGRQRIEIKKMSNDINLQVTFSKRRSGLFKKASELCTLCGASVALVVFSPGEKVFSFGHPSVDGVIERYLKRGPPPEAGNMHYMAKVIELNGQLTHINDQLEAERKHAEKLNRKQKEAEAQLWWARPVEGMIIMENLEKLKKAFEELKQQVAGLADMALSQSVANGNPGHQFFPGASSSAIPNVVLQPPSLPVAQVFPPITHMMLPPPPIMFQNYTLPDHGSMMMNPNGFNNDMGMGGGGAFGVPGPSSAGGCFL</sequence>
<evidence type="ECO:0000256" key="3">
    <source>
        <dbReference type="ARBA" id="ARBA00023125"/>
    </source>
</evidence>
<dbReference type="Gene3D" id="6.10.140.920">
    <property type="match status" value="1"/>
</dbReference>
<dbReference type="PROSITE" id="PS50066">
    <property type="entry name" value="MADS_BOX_2"/>
    <property type="match status" value="1"/>
</dbReference>
<dbReference type="Pfam" id="PF00319">
    <property type="entry name" value="SRF-TF"/>
    <property type="match status" value="1"/>
</dbReference>
<accession>A0A0B2QSV8</accession>
<reference evidence="9 10" key="2">
    <citation type="submission" date="2018-09" db="EMBL/GenBank/DDBJ databases">
        <title>A high-quality reference genome of wild soybean provides a powerful tool to mine soybean genomes.</title>
        <authorList>
            <person name="Xie M."/>
            <person name="Chung C.Y.L."/>
            <person name="Li M.-W."/>
            <person name="Wong F.-L."/>
            <person name="Chan T.-F."/>
            <person name="Lam H.-M."/>
        </authorList>
    </citation>
    <scope>NUCLEOTIDE SEQUENCE [LARGE SCALE GENOMIC DNA]</scope>
    <source>
        <strain evidence="10">cv. W05</strain>
        <tissue evidence="9">Hypocotyl of etiolated seedlings</tissue>
    </source>
</reference>
<feature type="coiled-coil region" evidence="6">
    <location>
        <begin position="103"/>
        <end position="166"/>
    </location>
</feature>
<evidence type="ECO:0000313" key="8">
    <source>
        <dbReference type="EMBL" id="KHN23184.1"/>
    </source>
</evidence>
<evidence type="ECO:0000256" key="2">
    <source>
        <dbReference type="ARBA" id="ARBA00023015"/>
    </source>
</evidence>
<evidence type="ECO:0000256" key="1">
    <source>
        <dbReference type="ARBA" id="ARBA00004123"/>
    </source>
</evidence>
<dbReference type="FunFam" id="3.40.1810.10:FF:000006">
    <property type="entry name" value="Agamous-like MADS-box protein AGL62"/>
    <property type="match status" value="1"/>
</dbReference>
<evidence type="ECO:0000256" key="5">
    <source>
        <dbReference type="ARBA" id="ARBA00023242"/>
    </source>
</evidence>
<feature type="domain" description="MADS-box" evidence="7">
    <location>
        <begin position="10"/>
        <end position="70"/>
    </location>
</feature>
<keyword evidence="10" id="KW-1185">Reference proteome</keyword>
<dbReference type="Proteomes" id="UP000053555">
    <property type="component" value="Unassembled WGS sequence"/>
</dbReference>
<dbReference type="GO" id="GO:0005634">
    <property type="term" value="C:nucleus"/>
    <property type="evidence" value="ECO:0007669"/>
    <property type="project" value="UniProtKB-SubCell"/>
</dbReference>
<keyword evidence="2" id="KW-0805">Transcription regulation</keyword>
<reference evidence="8" key="1">
    <citation type="submission" date="2014-07" db="EMBL/GenBank/DDBJ databases">
        <title>Identification of a novel salt tolerance gene in wild soybean by whole-genome sequencing.</title>
        <authorList>
            <person name="Lam H.-M."/>
            <person name="Qi X."/>
            <person name="Li M.-W."/>
            <person name="Liu X."/>
            <person name="Xie M."/>
            <person name="Ni M."/>
            <person name="Xu X."/>
        </authorList>
    </citation>
    <scope>NUCLEOTIDE SEQUENCE [LARGE SCALE GENOMIC DNA]</scope>
    <source>
        <tissue evidence="8">Root</tissue>
    </source>
</reference>
<dbReference type="PRINTS" id="PR00404">
    <property type="entry name" value="MADSDOMAIN"/>
</dbReference>
<evidence type="ECO:0000313" key="9">
    <source>
        <dbReference type="EMBL" id="RZB89101.1"/>
    </source>
</evidence>
<keyword evidence="3" id="KW-0238">DNA-binding</keyword>
<keyword evidence="4" id="KW-0804">Transcription</keyword>
<dbReference type="SMART" id="SM00432">
    <property type="entry name" value="MADS"/>
    <property type="match status" value="1"/>
</dbReference>
<dbReference type="Gramene" id="XM_028327412.1">
    <property type="protein sequence ID" value="XP_028183213.1"/>
    <property type="gene ID" value="LOC114370128"/>
</dbReference>
<evidence type="ECO:0000313" key="10">
    <source>
        <dbReference type="Proteomes" id="UP000289340"/>
    </source>
</evidence>
<evidence type="ECO:0000256" key="6">
    <source>
        <dbReference type="SAM" id="Coils"/>
    </source>
</evidence>
<dbReference type="InterPro" id="IPR036879">
    <property type="entry name" value="TF_MADSbox_sf"/>
</dbReference>
<protein>
    <submittedName>
        <fullName evidence="8">Agamous-like MADS-box protein AGL62</fullName>
    </submittedName>
</protein>
<keyword evidence="6" id="KW-0175">Coiled coil</keyword>
<comment type="subcellular location">
    <subcellularLocation>
        <location evidence="1">Nucleus</location>
    </subcellularLocation>
</comment>
<dbReference type="InterPro" id="IPR033896">
    <property type="entry name" value="MEF2-like_N"/>
</dbReference>
<name>A0A0B2QSV8_GLYSO</name>
<dbReference type="AlphaFoldDB" id="A0A0B2QSV8"/>
<dbReference type="Gene3D" id="3.40.1810.10">
    <property type="entry name" value="Transcription factor, MADS-box"/>
    <property type="match status" value="1"/>
</dbReference>
<dbReference type="InterPro" id="IPR002100">
    <property type="entry name" value="TF_MADSbox"/>
</dbReference>
<evidence type="ECO:0000259" key="7">
    <source>
        <dbReference type="PROSITE" id="PS50066"/>
    </source>
</evidence>
<organism evidence="8">
    <name type="scientific">Glycine soja</name>
    <name type="common">Wild soybean</name>
    <dbReference type="NCBI Taxonomy" id="3848"/>
    <lineage>
        <taxon>Eukaryota</taxon>
        <taxon>Viridiplantae</taxon>
        <taxon>Streptophyta</taxon>
        <taxon>Embryophyta</taxon>
        <taxon>Tracheophyta</taxon>
        <taxon>Spermatophyta</taxon>
        <taxon>Magnoliopsida</taxon>
        <taxon>eudicotyledons</taxon>
        <taxon>Gunneridae</taxon>
        <taxon>Pentapetalae</taxon>
        <taxon>rosids</taxon>
        <taxon>fabids</taxon>
        <taxon>Fabales</taxon>
        <taxon>Fabaceae</taxon>
        <taxon>Papilionoideae</taxon>
        <taxon>50 kb inversion clade</taxon>
        <taxon>NPAAA clade</taxon>
        <taxon>indigoferoid/millettioid clade</taxon>
        <taxon>Phaseoleae</taxon>
        <taxon>Glycine</taxon>
        <taxon>Glycine subgen. Soja</taxon>
    </lineage>
</organism>
<dbReference type="GO" id="GO:0046983">
    <property type="term" value="F:protein dimerization activity"/>
    <property type="evidence" value="ECO:0007669"/>
    <property type="project" value="InterPro"/>
</dbReference>
<proteinExistence type="predicted"/>
<gene>
    <name evidence="9" type="ORF">D0Y65_028119</name>
    <name evidence="8" type="ORF">glysoja_044500</name>
</gene>